<sequence length="183" mass="19979">MDREKCCCFTGHRPEKLPWGSDEGSPAFRRAMAAVEAAIIARIEDGCTWFYTGMARGMDLWAAQIVLKYRDLGAGERLGVRLCAVLPCADQAARWSRTNRARHEQVLAQADRKVVLAPRYAPGCMQARNRYLVEHAGHIIALYDGRSPGGTRQTLELARRAGLAATVIDPAAPALYPSLLGGG</sequence>
<dbReference type="PANTHER" id="PTHR38440">
    <property type="entry name" value="UPF0398 PROTEIN YPSA"/>
    <property type="match status" value="1"/>
</dbReference>
<reference evidence="1" key="1">
    <citation type="submission" date="2020-08" db="EMBL/GenBank/DDBJ databases">
        <title>Genome public.</title>
        <authorList>
            <person name="Liu C."/>
            <person name="Sun Q."/>
        </authorList>
    </citation>
    <scope>NUCLEOTIDE SEQUENCE</scope>
    <source>
        <strain evidence="1">NSJ-44</strain>
    </source>
</reference>
<dbReference type="Proteomes" id="UP000654279">
    <property type="component" value="Unassembled WGS sequence"/>
</dbReference>
<dbReference type="AlphaFoldDB" id="A0A926D1U4"/>
<dbReference type="Pfam" id="PF06908">
    <property type="entry name" value="YpsA"/>
    <property type="match status" value="1"/>
</dbReference>
<proteinExistence type="predicted"/>
<organism evidence="1 2">
    <name type="scientific">Luoshenia tenuis</name>
    <dbReference type="NCBI Taxonomy" id="2763654"/>
    <lineage>
        <taxon>Bacteria</taxon>
        <taxon>Bacillati</taxon>
        <taxon>Bacillota</taxon>
        <taxon>Clostridia</taxon>
        <taxon>Christensenellales</taxon>
        <taxon>Christensenellaceae</taxon>
        <taxon>Luoshenia</taxon>
    </lineage>
</organism>
<name>A0A926D1U4_9FIRM</name>
<keyword evidence="2" id="KW-1185">Reference proteome</keyword>
<dbReference type="SUPFAM" id="SSF102405">
    <property type="entry name" value="MCP/YpsA-like"/>
    <property type="match status" value="1"/>
</dbReference>
<protein>
    <submittedName>
        <fullName evidence="1">DUF1273 family protein</fullName>
    </submittedName>
</protein>
<dbReference type="PANTHER" id="PTHR38440:SF1">
    <property type="entry name" value="UPF0398 PROTEIN SPR0331"/>
    <property type="match status" value="1"/>
</dbReference>
<dbReference type="RefSeq" id="WP_249285501.1">
    <property type="nucleotide sequence ID" value="NZ_JACRSO010000004.1"/>
</dbReference>
<dbReference type="EMBL" id="JACRSO010000004">
    <property type="protein sequence ID" value="MBC8529676.1"/>
    <property type="molecule type" value="Genomic_DNA"/>
</dbReference>
<evidence type="ECO:0000313" key="1">
    <source>
        <dbReference type="EMBL" id="MBC8529676.1"/>
    </source>
</evidence>
<accession>A0A926D1U4</accession>
<dbReference type="Gene3D" id="3.40.50.450">
    <property type="match status" value="1"/>
</dbReference>
<evidence type="ECO:0000313" key="2">
    <source>
        <dbReference type="Proteomes" id="UP000654279"/>
    </source>
</evidence>
<dbReference type="InterPro" id="IPR010697">
    <property type="entry name" value="YspA"/>
</dbReference>
<comment type="caution">
    <text evidence="1">The sequence shown here is derived from an EMBL/GenBank/DDBJ whole genome shotgun (WGS) entry which is preliminary data.</text>
</comment>
<gene>
    <name evidence="1" type="ORF">H8699_09575</name>
</gene>